<feature type="region of interest" description="Disordered" evidence="4">
    <location>
        <begin position="41"/>
        <end position="61"/>
    </location>
</feature>
<dbReference type="InterPro" id="IPR021109">
    <property type="entry name" value="Peptidase_aspartic_dom_sf"/>
</dbReference>
<evidence type="ECO:0000256" key="2">
    <source>
        <dbReference type="ARBA" id="ARBA00022750"/>
    </source>
</evidence>
<feature type="signal peptide" evidence="6">
    <location>
        <begin position="1"/>
        <end position="25"/>
    </location>
</feature>
<evidence type="ECO:0000313" key="8">
    <source>
        <dbReference type="EMBL" id="TFL02473.1"/>
    </source>
</evidence>
<gene>
    <name evidence="8" type="ORF">BDV98DRAFT_655456</name>
</gene>
<feature type="chain" id="PRO_5022663162" evidence="6">
    <location>
        <begin position="26"/>
        <end position="604"/>
    </location>
</feature>
<dbReference type="InterPro" id="IPR001969">
    <property type="entry name" value="Aspartic_peptidase_AS"/>
</dbReference>
<dbReference type="AlphaFoldDB" id="A0A5C3QKN3"/>
<dbReference type="InterPro" id="IPR001461">
    <property type="entry name" value="Aspartic_peptidase_A1"/>
</dbReference>
<organism evidence="8 9">
    <name type="scientific">Pterulicium gracile</name>
    <dbReference type="NCBI Taxonomy" id="1884261"/>
    <lineage>
        <taxon>Eukaryota</taxon>
        <taxon>Fungi</taxon>
        <taxon>Dikarya</taxon>
        <taxon>Basidiomycota</taxon>
        <taxon>Agaricomycotina</taxon>
        <taxon>Agaricomycetes</taxon>
        <taxon>Agaricomycetidae</taxon>
        <taxon>Agaricales</taxon>
        <taxon>Pleurotineae</taxon>
        <taxon>Pterulaceae</taxon>
        <taxon>Pterulicium</taxon>
    </lineage>
</organism>
<feature type="transmembrane region" description="Helical" evidence="5">
    <location>
        <begin position="478"/>
        <end position="498"/>
    </location>
</feature>
<evidence type="ECO:0000313" key="9">
    <source>
        <dbReference type="Proteomes" id="UP000305067"/>
    </source>
</evidence>
<dbReference type="InterPro" id="IPR033121">
    <property type="entry name" value="PEPTIDASE_A1"/>
</dbReference>
<dbReference type="EMBL" id="ML178822">
    <property type="protein sequence ID" value="TFL02473.1"/>
    <property type="molecule type" value="Genomic_DNA"/>
</dbReference>
<reference evidence="8 9" key="1">
    <citation type="journal article" date="2019" name="Nat. Ecol. Evol.">
        <title>Megaphylogeny resolves global patterns of mushroom evolution.</title>
        <authorList>
            <person name="Varga T."/>
            <person name="Krizsan K."/>
            <person name="Foldi C."/>
            <person name="Dima B."/>
            <person name="Sanchez-Garcia M."/>
            <person name="Sanchez-Ramirez S."/>
            <person name="Szollosi G.J."/>
            <person name="Szarkandi J.G."/>
            <person name="Papp V."/>
            <person name="Albert L."/>
            <person name="Andreopoulos W."/>
            <person name="Angelini C."/>
            <person name="Antonin V."/>
            <person name="Barry K.W."/>
            <person name="Bougher N.L."/>
            <person name="Buchanan P."/>
            <person name="Buyck B."/>
            <person name="Bense V."/>
            <person name="Catcheside P."/>
            <person name="Chovatia M."/>
            <person name="Cooper J."/>
            <person name="Damon W."/>
            <person name="Desjardin D."/>
            <person name="Finy P."/>
            <person name="Geml J."/>
            <person name="Haridas S."/>
            <person name="Hughes K."/>
            <person name="Justo A."/>
            <person name="Karasinski D."/>
            <person name="Kautmanova I."/>
            <person name="Kiss B."/>
            <person name="Kocsube S."/>
            <person name="Kotiranta H."/>
            <person name="LaButti K.M."/>
            <person name="Lechner B.E."/>
            <person name="Liimatainen K."/>
            <person name="Lipzen A."/>
            <person name="Lukacs Z."/>
            <person name="Mihaltcheva S."/>
            <person name="Morgado L.N."/>
            <person name="Niskanen T."/>
            <person name="Noordeloos M.E."/>
            <person name="Ohm R.A."/>
            <person name="Ortiz-Santana B."/>
            <person name="Ovrebo C."/>
            <person name="Racz N."/>
            <person name="Riley R."/>
            <person name="Savchenko A."/>
            <person name="Shiryaev A."/>
            <person name="Soop K."/>
            <person name="Spirin V."/>
            <person name="Szebenyi C."/>
            <person name="Tomsovsky M."/>
            <person name="Tulloss R.E."/>
            <person name="Uehling J."/>
            <person name="Grigoriev I.V."/>
            <person name="Vagvolgyi C."/>
            <person name="Papp T."/>
            <person name="Martin F.M."/>
            <person name="Miettinen O."/>
            <person name="Hibbett D.S."/>
            <person name="Nagy L.G."/>
        </authorList>
    </citation>
    <scope>NUCLEOTIDE SEQUENCE [LARGE SCALE GENOMIC DNA]</scope>
    <source>
        <strain evidence="8 9">CBS 309.79</strain>
    </source>
</reference>
<evidence type="ECO:0000256" key="1">
    <source>
        <dbReference type="ARBA" id="ARBA00007447"/>
    </source>
</evidence>
<keyword evidence="9" id="KW-1185">Reference proteome</keyword>
<dbReference type="OrthoDB" id="15189at2759"/>
<dbReference type="Proteomes" id="UP000305067">
    <property type="component" value="Unassembled WGS sequence"/>
</dbReference>
<feature type="compositionally biased region" description="Low complexity" evidence="4">
    <location>
        <begin position="548"/>
        <end position="572"/>
    </location>
</feature>
<dbReference type="PANTHER" id="PTHR47966">
    <property type="entry name" value="BETA-SITE APP-CLEAVING ENZYME, ISOFORM A-RELATED"/>
    <property type="match status" value="1"/>
</dbReference>
<evidence type="ECO:0000256" key="5">
    <source>
        <dbReference type="SAM" id="Phobius"/>
    </source>
</evidence>
<feature type="region of interest" description="Disordered" evidence="4">
    <location>
        <begin position="548"/>
        <end position="604"/>
    </location>
</feature>
<dbReference type="PROSITE" id="PS51767">
    <property type="entry name" value="PEPTIDASE_A1"/>
    <property type="match status" value="1"/>
</dbReference>
<evidence type="ECO:0000256" key="6">
    <source>
        <dbReference type="SAM" id="SignalP"/>
    </source>
</evidence>
<protein>
    <submittedName>
        <fullName evidence="8">Aspartic peptidase domain-containing protein</fullName>
    </submittedName>
</protein>
<sequence>MHKSFLAPLLPLLLLDLCNIPTASALNFPFHGRTITRSISQPLARRQDGDDEIGTSPISGDDVSIPVSNTHNAQYISNITLGGVEVPVLLDTGSSDLWVHFIGDQPQAQELGTTVNLRYAVGRASGHVHTAEFKIDDYTLADQVFLKVTDTSTFSSDIHAQGYSGLIGLGPNAGSVILEEMDDVDSANTALERLFQQFDHKADFITFLLDRKGDPSPDFTGQMTISEYIQGFEGITKQPKMEIHEVHRLLDSDQHWQILTDKDSAVIGPDGKVVKVKSIVPRAPKGRLVSVVDTGFTFTQVPRELSDAIYGRVRGAIYDAKNEWWTVPCGQELNISFNFGGINYPIHPLDTVNDNFGIRDANGEKICIGTFQPITSAFSMLGNYDMILGMNFLRNTYTLLSFGNWVDTAPKGTPDPYVQMISVTKADEMHADFVKVRLEGTAGANADWSLLPEDQMQHSPISDEEKKKKYQEMILSRWPYIFVGCLVFVLLVVGFIVWRCCCRRQAKEARAAKKAAKEAKTKGGLEGGALPYKRSSYAPLQDSASSYSLSAYNTNNNTNNTPQYDTQQYQNTPSPYSSQPNTAYSGGQQSPYYQETQQHGHYQR</sequence>
<dbReference type="Gene3D" id="2.40.70.10">
    <property type="entry name" value="Acid Proteases"/>
    <property type="match status" value="2"/>
</dbReference>
<dbReference type="GO" id="GO:0004190">
    <property type="term" value="F:aspartic-type endopeptidase activity"/>
    <property type="evidence" value="ECO:0007669"/>
    <property type="project" value="UniProtKB-KW"/>
</dbReference>
<dbReference type="InterPro" id="IPR034164">
    <property type="entry name" value="Pepsin-like_dom"/>
</dbReference>
<evidence type="ECO:0000256" key="4">
    <source>
        <dbReference type="SAM" id="MobiDB-lite"/>
    </source>
</evidence>
<keyword evidence="5" id="KW-0812">Transmembrane</keyword>
<dbReference type="PANTHER" id="PTHR47966:SF73">
    <property type="entry name" value="PEPTIDASE A1 DOMAIN-CONTAINING PROTEIN"/>
    <property type="match status" value="1"/>
</dbReference>
<dbReference type="PROSITE" id="PS00141">
    <property type="entry name" value="ASP_PROTEASE"/>
    <property type="match status" value="1"/>
</dbReference>
<dbReference type="GO" id="GO:0006508">
    <property type="term" value="P:proteolysis"/>
    <property type="evidence" value="ECO:0007669"/>
    <property type="project" value="UniProtKB-KW"/>
</dbReference>
<proteinExistence type="inferred from homology"/>
<keyword evidence="3" id="KW-0378">Hydrolase</keyword>
<keyword evidence="6" id="KW-0732">Signal</keyword>
<feature type="domain" description="Peptidase A1" evidence="7">
    <location>
        <begin position="75"/>
        <end position="414"/>
    </location>
</feature>
<evidence type="ECO:0000259" key="7">
    <source>
        <dbReference type="PROSITE" id="PS51767"/>
    </source>
</evidence>
<feature type="compositionally biased region" description="Polar residues" evidence="4">
    <location>
        <begin position="573"/>
        <end position="604"/>
    </location>
</feature>
<evidence type="ECO:0000256" key="3">
    <source>
        <dbReference type="RuleBase" id="RU000454"/>
    </source>
</evidence>
<keyword evidence="2 3" id="KW-0064">Aspartyl protease</keyword>
<keyword evidence="3" id="KW-0645">Protease</keyword>
<accession>A0A5C3QKN3</accession>
<keyword evidence="5" id="KW-1133">Transmembrane helix</keyword>
<name>A0A5C3QKN3_9AGAR</name>
<keyword evidence="5" id="KW-0472">Membrane</keyword>
<dbReference type="Pfam" id="PF00026">
    <property type="entry name" value="Asp"/>
    <property type="match status" value="1"/>
</dbReference>
<dbReference type="STRING" id="1884261.A0A5C3QKN3"/>
<dbReference type="PRINTS" id="PR00792">
    <property type="entry name" value="PEPSIN"/>
</dbReference>
<dbReference type="SUPFAM" id="SSF50630">
    <property type="entry name" value="Acid proteases"/>
    <property type="match status" value="1"/>
</dbReference>
<dbReference type="CDD" id="cd05471">
    <property type="entry name" value="pepsin_like"/>
    <property type="match status" value="1"/>
</dbReference>
<comment type="similarity">
    <text evidence="1 3">Belongs to the peptidase A1 family.</text>
</comment>